<evidence type="ECO:0000313" key="2">
    <source>
        <dbReference type="Proteomes" id="UP000613740"/>
    </source>
</evidence>
<proteinExistence type="predicted"/>
<dbReference type="EMBL" id="JAEHOD010000006">
    <property type="protein sequence ID" value="KAG2452101.1"/>
    <property type="molecule type" value="Genomic_DNA"/>
</dbReference>
<protein>
    <submittedName>
        <fullName evidence="1">Uncharacterized protein</fullName>
    </submittedName>
</protein>
<dbReference type="SUPFAM" id="SSF55331">
    <property type="entry name" value="Tautomerase/MIF"/>
    <property type="match status" value="1"/>
</dbReference>
<accession>A0A835WSN4</accession>
<name>A0A835WSN4_9CHLO</name>
<keyword evidence="2" id="KW-1185">Reference proteome</keyword>
<comment type="caution">
    <text evidence="1">The sequence shown here is derived from an EMBL/GenBank/DDBJ whole genome shotgun (WGS) entry which is preliminary data.</text>
</comment>
<dbReference type="Gene3D" id="3.30.429.10">
    <property type="entry name" value="Macrophage Migration Inhibitory Factor"/>
    <property type="match status" value="1"/>
</dbReference>
<dbReference type="AlphaFoldDB" id="A0A835WSN4"/>
<gene>
    <name evidence="1" type="ORF">HYH02_003135</name>
</gene>
<evidence type="ECO:0000313" key="1">
    <source>
        <dbReference type="EMBL" id="KAG2452101.1"/>
    </source>
</evidence>
<dbReference type="InterPro" id="IPR014347">
    <property type="entry name" value="Tautomerase/MIF_sf"/>
</dbReference>
<sequence length="143" mass="15067">MPVIEIIVNKAVADKKTLAQGITDLFSSEVRVPPGHVHTLIQDNQYFAFGNDVDKAAVYVKVRSSAQQITAEARRTLVAELIPVLSASLPDLDAYRVNTMFEELPVENIAVGAHIAVFGAPPATSSARNSLGGAGASGAVSPR</sequence>
<organism evidence="1 2">
    <name type="scientific">Chlamydomonas schloesseri</name>
    <dbReference type="NCBI Taxonomy" id="2026947"/>
    <lineage>
        <taxon>Eukaryota</taxon>
        <taxon>Viridiplantae</taxon>
        <taxon>Chlorophyta</taxon>
        <taxon>core chlorophytes</taxon>
        <taxon>Chlorophyceae</taxon>
        <taxon>CS clade</taxon>
        <taxon>Chlamydomonadales</taxon>
        <taxon>Chlamydomonadaceae</taxon>
        <taxon>Chlamydomonas</taxon>
    </lineage>
</organism>
<dbReference type="Proteomes" id="UP000613740">
    <property type="component" value="Unassembled WGS sequence"/>
</dbReference>
<reference evidence="1" key="1">
    <citation type="journal article" date="2020" name="bioRxiv">
        <title>Comparative genomics of Chlamydomonas.</title>
        <authorList>
            <person name="Craig R.J."/>
            <person name="Hasan A.R."/>
            <person name="Ness R.W."/>
            <person name="Keightley P.D."/>
        </authorList>
    </citation>
    <scope>NUCLEOTIDE SEQUENCE</scope>
    <source>
        <strain evidence="1">CCAP 11/173</strain>
    </source>
</reference>
<dbReference type="OrthoDB" id="527167at2759"/>